<comment type="caution">
    <text evidence="3">The sequence shown here is derived from an EMBL/GenBank/DDBJ whole genome shotgun (WGS) entry which is preliminary data.</text>
</comment>
<evidence type="ECO:0000256" key="1">
    <source>
        <dbReference type="SAM" id="MobiDB-lite"/>
    </source>
</evidence>
<feature type="compositionally biased region" description="Polar residues" evidence="1">
    <location>
        <begin position="112"/>
        <end position="134"/>
    </location>
</feature>
<name>A0ABQ6JFL9_9ACTN</name>
<accession>A0ABQ6JFL9</accession>
<dbReference type="Pfam" id="PF16571">
    <property type="entry name" value="FBP_C"/>
    <property type="match status" value="1"/>
</dbReference>
<evidence type="ECO:0000313" key="4">
    <source>
        <dbReference type="Proteomes" id="UP001157017"/>
    </source>
</evidence>
<dbReference type="EMBL" id="BSUZ01000001">
    <property type="protein sequence ID" value="GMA86356.1"/>
    <property type="molecule type" value="Genomic_DNA"/>
</dbReference>
<protein>
    <recommendedName>
        <fullName evidence="2">Elongation factor G-binding protein C-terminal treble-clef zinc-finger domain-containing protein</fullName>
    </recommendedName>
</protein>
<organism evidence="3 4">
    <name type="scientific">Angustibacter aerolatus</name>
    <dbReference type="NCBI Taxonomy" id="1162965"/>
    <lineage>
        <taxon>Bacteria</taxon>
        <taxon>Bacillati</taxon>
        <taxon>Actinomycetota</taxon>
        <taxon>Actinomycetes</taxon>
        <taxon>Kineosporiales</taxon>
        <taxon>Kineosporiaceae</taxon>
    </lineage>
</organism>
<feature type="region of interest" description="Disordered" evidence="1">
    <location>
        <begin position="65"/>
        <end position="134"/>
    </location>
</feature>
<feature type="domain" description="Elongation factor G-binding protein C-terminal treble-clef zinc-finger" evidence="2">
    <location>
        <begin position="2"/>
        <end position="93"/>
    </location>
</feature>
<proteinExistence type="predicted"/>
<sequence>MVGLVLRVAAPSGRSRQAVCSLCLATHTGDGVSLMTAPRAGRSGRQGDSVGAYVCTDLGCSAHVRGRGRKGGPPDVETMSTEDKVTRLRGNLEPVPRPRGVGGQPADGVSVAGSTRTQTAAARPSSTGSAPSTS</sequence>
<evidence type="ECO:0000313" key="3">
    <source>
        <dbReference type="EMBL" id="GMA86356.1"/>
    </source>
</evidence>
<dbReference type="Proteomes" id="UP001157017">
    <property type="component" value="Unassembled WGS sequence"/>
</dbReference>
<reference evidence="4" key="1">
    <citation type="journal article" date="2019" name="Int. J. Syst. Evol. Microbiol.">
        <title>The Global Catalogue of Microorganisms (GCM) 10K type strain sequencing project: providing services to taxonomists for standard genome sequencing and annotation.</title>
        <authorList>
            <consortium name="The Broad Institute Genomics Platform"/>
            <consortium name="The Broad Institute Genome Sequencing Center for Infectious Disease"/>
            <person name="Wu L."/>
            <person name="Ma J."/>
        </authorList>
    </citation>
    <scope>NUCLEOTIDE SEQUENCE [LARGE SCALE GENOMIC DNA]</scope>
    <source>
        <strain evidence="4">NBRC 108730</strain>
    </source>
</reference>
<keyword evidence="4" id="KW-1185">Reference proteome</keyword>
<evidence type="ECO:0000259" key="2">
    <source>
        <dbReference type="Pfam" id="PF16571"/>
    </source>
</evidence>
<gene>
    <name evidence="3" type="ORF">GCM10025868_16060</name>
</gene>
<dbReference type="InterPro" id="IPR032330">
    <property type="entry name" value="EF-G-binding_C"/>
</dbReference>